<keyword evidence="1" id="KW-0479">Metal-binding</keyword>
<evidence type="ECO:0000256" key="3">
    <source>
        <dbReference type="ARBA" id="ARBA00022837"/>
    </source>
</evidence>
<dbReference type="PROSITE" id="PS50222">
    <property type="entry name" value="EF_HAND_2"/>
    <property type="match status" value="2"/>
</dbReference>
<dbReference type="EMBL" id="JAIWYP010000014">
    <property type="protein sequence ID" value="KAH3706115.1"/>
    <property type="molecule type" value="Genomic_DNA"/>
</dbReference>
<sequence>MPAKSKKNFGIKRQEMAHKADHLCKMKNCHFSKQEVERLLQLFKEFTKAVNTEIKRGKGGIDRSKFRDILHQHFDMTDDVLMDKVFRAFDLDNDGYVSEEEWVLGMSVFLKGTIEEQARFCFGVYSMRGEDGYISREEMYLLLKNCLVQHQQEEDAEEMQKDLVELALKKMDVDHDGRVSVEDYTKAVAQDKLLMEALGPCLPNSKCRDGFLELVADEKHKQRF</sequence>
<protein>
    <recommendedName>
        <fullName evidence="4">EF-hand domain-containing protein</fullName>
    </recommendedName>
</protein>
<evidence type="ECO:0000313" key="5">
    <source>
        <dbReference type="EMBL" id="KAH3706115.1"/>
    </source>
</evidence>
<accession>A0A9D4BRC3</accession>
<evidence type="ECO:0000256" key="1">
    <source>
        <dbReference type="ARBA" id="ARBA00022723"/>
    </source>
</evidence>
<dbReference type="SUPFAM" id="SSF47473">
    <property type="entry name" value="EF-hand"/>
    <property type="match status" value="1"/>
</dbReference>
<dbReference type="GO" id="GO:0005509">
    <property type="term" value="F:calcium ion binding"/>
    <property type="evidence" value="ECO:0007669"/>
    <property type="project" value="InterPro"/>
</dbReference>
<proteinExistence type="predicted"/>
<dbReference type="InterPro" id="IPR018247">
    <property type="entry name" value="EF_Hand_1_Ca_BS"/>
</dbReference>
<dbReference type="Gene3D" id="1.10.238.10">
    <property type="entry name" value="EF-hand"/>
    <property type="match status" value="1"/>
</dbReference>
<gene>
    <name evidence="5" type="ORF">DPMN_065495</name>
</gene>
<reference evidence="5" key="1">
    <citation type="journal article" date="2019" name="bioRxiv">
        <title>The Genome of the Zebra Mussel, Dreissena polymorpha: A Resource for Invasive Species Research.</title>
        <authorList>
            <person name="McCartney M.A."/>
            <person name="Auch B."/>
            <person name="Kono T."/>
            <person name="Mallez S."/>
            <person name="Zhang Y."/>
            <person name="Obille A."/>
            <person name="Becker A."/>
            <person name="Abrahante J.E."/>
            <person name="Garbe J."/>
            <person name="Badalamenti J.P."/>
            <person name="Herman A."/>
            <person name="Mangelson H."/>
            <person name="Liachko I."/>
            <person name="Sullivan S."/>
            <person name="Sone E.D."/>
            <person name="Koren S."/>
            <person name="Silverstein K.A.T."/>
            <person name="Beckman K.B."/>
            <person name="Gohl D.M."/>
        </authorList>
    </citation>
    <scope>NUCLEOTIDE SEQUENCE</scope>
    <source>
        <strain evidence="5">Duluth1</strain>
        <tissue evidence="5">Whole animal</tissue>
    </source>
</reference>
<dbReference type="PANTHER" id="PTHR23055">
    <property type="entry name" value="CALCIUM BINDING PROTEINS"/>
    <property type="match status" value="1"/>
</dbReference>
<keyword evidence="3" id="KW-0106">Calcium</keyword>
<reference evidence="5" key="2">
    <citation type="submission" date="2020-11" db="EMBL/GenBank/DDBJ databases">
        <authorList>
            <person name="McCartney M.A."/>
            <person name="Auch B."/>
            <person name="Kono T."/>
            <person name="Mallez S."/>
            <person name="Becker A."/>
            <person name="Gohl D.M."/>
            <person name="Silverstein K.A.T."/>
            <person name="Koren S."/>
            <person name="Bechman K.B."/>
            <person name="Herman A."/>
            <person name="Abrahante J.E."/>
            <person name="Garbe J."/>
        </authorList>
    </citation>
    <scope>NUCLEOTIDE SEQUENCE</scope>
    <source>
        <strain evidence="5">Duluth1</strain>
        <tissue evidence="5">Whole animal</tissue>
    </source>
</reference>
<keyword evidence="6" id="KW-1185">Reference proteome</keyword>
<organism evidence="5 6">
    <name type="scientific">Dreissena polymorpha</name>
    <name type="common">Zebra mussel</name>
    <name type="synonym">Mytilus polymorpha</name>
    <dbReference type="NCBI Taxonomy" id="45954"/>
    <lineage>
        <taxon>Eukaryota</taxon>
        <taxon>Metazoa</taxon>
        <taxon>Spiralia</taxon>
        <taxon>Lophotrochozoa</taxon>
        <taxon>Mollusca</taxon>
        <taxon>Bivalvia</taxon>
        <taxon>Autobranchia</taxon>
        <taxon>Heteroconchia</taxon>
        <taxon>Euheterodonta</taxon>
        <taxon>Imparidentia</taxon>
        <taxon>Neoheterodontei</taxon>
        <taxon>Myida</taxon>
        <taxon>Dreissenoidea</taxon>
        <taxon>Dreissenidae</taxon>
        <taxon>Dreissena</taxon>
    </lineage>
</organism>
<feature type="domain" description="EF-hand" evidence="4">
    <location>
        <begin position="159"/>
        <end position="194"/>
    </location>
</feature>
<dbReference type="InterPro" id="IPR002048">
    <property type="entry name" value="EF_hand_dom"/>
</dbReference>
<dbReference type="PANTHER" id="PTHR23055:SF60">
    <property type="entry name" value="CALAXIN"/>
    <property type="match status" value="1"/>
</dbReference>
<dbReference type="SMART" id="SM00054">
    <property type="entry name" value="EFh"/>
    <property type="match status" value="2"/>
</dbReference>
<dbReference type="Pfam" id="PF13833">
    <property type="entry name" value="EF-hand_8"/>
    <property type="match status" value="1"/>
</dbReference>
<dbReference type="OrthoDB" id="191686at2759"/>
<dbReference type="PRINTS" id="PR00450">
    <property type="entry name" value="RECOVERIN"/>
</dbReference>
<comment type="caution">
    <text evidence="5">The sequence shown here is derived from an EMBL/GenBank/DDBJ whole genome shotgun (WGS) entry which is preliminary data.</text>
</comment>
<dbReference type="Pfam" id="PF13499">
    <property type="entry name" value="EF-hand_7"/>
    <property type="match status" value="1"/>
</dbReference>
<dbReference type="InterPro" id="IPR028846">
    <property type="entry name" value="Recoverin"/>
</dbReference>
<dbReference type="Proteomes" id="UP000828390">
    <property type="component" value="Unassembled WGS sequence"/>
</dbReference>
<dbReference type="InterPro" id="IPR011992">
    <property type="entry name" value="EF-hand-dom_pair"/>
</dbReference>
<evidence type="ECO:0000259" key="4">
    <source>
        <dbReference type="PROSITE" id="PS50222"/>
    </source>
</evidence>
<dbReference type="PROSITE" id="PS00018">
    <property type="entry name" value="EF_HAND_1"/>
    <property type="match status" value="2"/>
</dbReference>
<evidence type="ECO:0000313" key="6">
    <source>
        <dbReference type="Proteomes" id="UP000828390"/>
    </source>
</evidence>
<keyword evidence="2" id="KW-0677">Repeat</keyword>
<dbReference type="AlphaFoldDB" id="A0A9D4BRC3"/>
<name>A0A9D4BRC3_DREPO</name>
<feature type="domain" description="EF-hand" evidence="4">
    <location>
        <begin position="77"/>
        <end position="112"/>
    </location>
</feature>
<evidence type="ECO:0000256" key="2">
    <source>
        <dbReference type="ARBA" id="ARBA00022737"/>
    </source>
</evidence>